<name>A7I4J0_METB6</name>
<evidence type="ECO:0000313" key="1">
    <source>
        <dbReference type="EMBL" id="ABS54651.1"/>
    </source>
</evidence>
<dbReference type="InterPro" id="IPR013783">
    <property type="entry name" value="Ig-like_fold"/>
</dbReference>
<organism evidence="1 2">
    <name type="scientific">Methanoregula boonei (strain DSM 21154 / JCM 14090 / 6A8)</name>
    <dbReference type="NCBI Taxonomy" id="456442"/>
    <lineage>
        <taxon>Archaea</taxon>
        <taxon>Methanobacteriati</taxon>
        <taxon>Methanobacteriota</taxon>
        <taxon>Stenosarchaea group</taxon>
        <taxon>Methanomicrobia</taxon>
        <taxon>Methanomicrobiales</taxon>
        <taxon>Methanoregulaceae</taxon>
        <taxon>Methanoregula</taxon>
    </lineage>
</organism>
<dbReference type="Gene3D" id="3.40.50.410">
    <property type="entry name" value="von Willebrand factor, type A domain"/>
    <property type="match status" value="1"/>
</dbReference>
<dbReference type="HOGENOM" id="CLU_306458_0_0_2"/>
<dbReference type="SUPFAM" id="SSF53300">
    <property type="entry name" value="vWA-like"/>
    <property type="match status" value="1"/>
</dbReference>
<reference evidence="2" key="1">
    <citation type="journal article" date="2015" name="Microbiology">
        <title>Genome of Methanoregula boonei 6A8 reveals adaptations to oligotrophic peatland environments.</title>
        <authorList>
            <person name="Braeuer S."/>
            <person name="Cadillo-Quiroz H."/>
            <person name="Kyrpides N."/>
            <person name="Woyke T."/>
            <person name="Goodwin L."/>
            <person name="Detter C."/>
            <person name="Podell S."/>
            <person name="Yavitt J.B."/>
            <person name="Zinder S.H."/>
        </authorList>
    </citation>
    <scope>NUCLEOTIDE SEQUENCE [LARGE SCALE GENOMIC DNA]</scope>
    <source>
        <strain evidence="2">DSM 21154 / JCM 14090 / 6A8</strain>
    </source>
</reference>
<dbReference type="STRING" id="456442.Mboo_0127"/>
<gene>
    <name evidence="1" type="ordered locus">Mboo_0127</name>
</gene>
<dbReference type="eggNOG" id="arCOG02903">
    <property type="taxonomic scope" value="Archaea"/>
</dbReference>
<dbReference type="EMBL" id="CP000780">
    <property type="protein sequence ID" value="ABS54651.1"/>
    <property type="molecule type" value="Genomic_DNA"/>
</dbReference>
<dbReference type="Gene3D" id="2.60.40.10">
    <property type="entry name" value="Immunoglobulins"/>
    <property type="match status" value="2"/>
</dbReference>
<proteinExistence type="predicted"/>
<dbReference type="GeneID" id="5410546"/>
<evidence type="ECO:0000313" key="2">
    <source>
        <dbReference type="Proteomes" id="UP000002408"/>
    </source>
</evidence>
<dbReference type="SUPFAM" id="SSF49373">
    <property type="entry name" value="Invasin/intimin cell-adhesion fragments"/>
    <property type="match status" value="3"/>
</dbReference>
<dbReference type="RefSeq" id="WP_011991139.1">
    <property type="nucleotide sequence ID" value="NC_009712.1"/>
</dbReference>
<dbReference type="InterPro" id="IPR008964">
    <property type="entry name" value="Invasin/intimin_cell_adhesion"/>
</dbReference>
<dbReference type="KEGG" id="mbn:Mboo_0127"/>
<dbReference type="AlphaFoldDB" id="A7I4J0"/>
<sequence length="1081" mass="116090" precursor="true">MQIYRFMILIIGLFLLAGAGSAAAIPDQNSTITSSTSWVVVNHQATITITALNTTSSIPVPGASVTATLNSTTLGSLTVSSGTTDTTGQVNFPFLAGTKTGAVNITATITYNDNGNLVSVTKVYTQNIDHDVAQNAVFDFQNEVTVGTETPFNISFTDQYGNPIDNRNPYNPPIISLWISASSDNMAAFNISGSHVQYTSQELDANGNISVSVVTDTAPGENEILLSHFGNVGIPWGLPQFIYGINNGVPYSIDESVLPSSLTQPADNGVDHVFTINNTVYDKYGNPTENQGILVQSNWAGDPSATMLSNPYGQIMYTYGPHSASGYVVLTATSVANSSVSISKTVQFYNTAPVNMLFSATPQVMPSLDAKSGQTAQLVAKVVDTMGNPVANQTVTFSLGTPTYTYANSSLAGPQLLNTTAVTNINGTATVLFVPGRFDTNKENVSYDATDSGYVTATATWSSISQPLQLSWKNYPYLSELTTISSQNVNVNGKFYVTVSLTADGWNLTGTPADVVIVSDLAAGIGGATRLTHTKAAEVGFIKNATDNTYVALASFGSAPNAGSTPYDSSDTQNLWNLQLSKSNTTYTYRPFNPYGNVWDYNLVNPANWNSISSSTAYCFNSSSQKNPSSQSLGLRACVNATSPYGYTYLNPWSDSKIDADLMNAGPTYKTTNQNALVNTVNAYTAYGGTDYAAGINAALQELQSKGNPSHNQTIIIMGDGVNMMAPIAPGSFESYWPSDWNPRNGTGISEGPNLWYLDESDVGKAAALNASTTAKNLGITIYGIQFPTPDNYGHNINDTAFFQQMVSSPTSTWYYAPDPTTMTGIFQQIEGQIQNTAGVNTTMAFNLQSVAVNYNNVSTTYPGNEVFSYVYDANDTPSSTQVIDQNGITTVINQTDQWNNNQTLIFNIGKMTVGQTWSTTFELQLLKPGTVNVPGNLSTICFNTGECMSPNQGTINGVYNYSNTGFSMPTISITDLQAFEESQSTNIVPLQWNISYPGSQYATETLYYNSQADPTWRYIYQQPVNPGNWTQAYDWNVGGLPAGTYSVELIAYAHDANSGKEIIPTGIQLGLSPKAFIRLQ</sequence>
<accession>A7I4J0</accession>
<dbReference type="Proteomes" id="UP000002408">
    <property type="component" value="Chromosome"/>
</dbReference>
<protein>
    <submittedName>
        <fullName evidence="1">von Willebrand factor, type A</fullName>
    </submittedName>
</protein>
<dbReference type="OrthoDB" id="3296at2157"/>
<dbReference type="InterPro" id="IPR036465">
    <property type="entry name" value="vWFA_dom_sf"/>
</dbReference>
<keyword evidence="2" id="KW-1185">Reference proteome</keyword>